<dbReference type="PANTHER" id="PTHR43204:SF1">
    <property type="entry name" value="ABC TRANSPORTER I FAMILY MEMBER 6, CHLOROPLASTIC"/>
    <property type="match status" value="1"/>
</dbReference>
<dbReference type="CDD" id="cd03217">
    <property type="entry name" value="ABC_FeS_Assembly"/>
    <property type="match status" value="1"/>
</dbReference>
<dbReference type="STRING" id="262004.SAMN04489796_101674"/>
<dbReference type="OrthoDB" id="9806149at2"/>
<evidence type="ECO:0000256" key="2">
    <source>
        <dbReference type="ARBA" id="ARBA00022741"/>
    </source>
</evidence>
<keyword evidence="6" id="KW-1185">Reference proteome</keyword>
<feature type="domain" description="ABC transporter" evidence="4">
    <location>
        <begin position="2"/>
        <end position="246"/>
    </location>
</feature>
<dbReference type="NCBIfam" id="TIGR01978">
    <property type="entry name" value="sufC"/>
    <property type="match status" value="1"/>
</dbReference>
<organism evidence="5 6">
    <name type="scientific">Winogradskyella thalassocola</name>
    <dbReference type="NCBI Taxonomy" id="262004"/>
    <lineage>
        <taxon>Bacteria</taxon>
        <taxon>Pseudomonadati</taxon>
        <taxon>Bacteroidota</taxon>
        <taxon>Flavobacteriia</taxon>
        <taxon>Flavobacteriales</taxon>
        <taxon>Flavobacteriaceae</taxon>
        <taxon>Winogradskyella</taxon>
    </lineage>
</organism>
<sequence length="250" mass="27596">MLKINNLHASIEDKAILKGINLEVNAGEVHAIMGPNGSGKSTLASVIAGKEEYEVTEGNILLEGEDIEELAAEERAHKGVFLSFQYPVEIPGVSVTNFIKTAINETRKAKGLGDMPAKDMLKMIREKSELLEIDRKFLSRSLNQGFSGGEKKRNEIFQMAMLEPKLAILDETDSGLDIDALRIVANGVNKLKSKDNAVIVITHYQRLLDYIVPDFVHVLLNGKIVKSGGKELAHELEAKGYDWIKEEVNA</sequence>
<dbReference type="GO" id="GO:0005524">
    <property type="term" value="F:ATP binding"/>
    <property type="evidence" value="ECO:0007669"/>
    <property type="project" value="UniProtKB-KW"/>
</dbReference>
<dbReference type="RefSeq" id="WP_092466159.1">
    <property type="nucleotide sequence ID" value="NZ_FNCZ01000001.1"/>
</dbReference>
<evidence type="ECO:0000259" key="4">
    <source>
        <dbReference type="PROSITE" id="PS50893"/>
    </source>
</evidence>
<name>A0A1G7XCL5_9FLAO</name>
<dbReference type="SMART" id="SM00382">
    <property type="entry name" value="AAA"/>
    <property type="match status" value="1"/>
</dbReference>
<reference evidence="6" key="1">
    <citation type="submission" date="2016-10" db="EMBL/GenBank/DDBJ databases">
        <authorList>
            <person name="Varghese N."/>
            <person name="Submissions S."/>
        </authorList>
    </citation>
    <scope>NUCLEOTIDE SEQUENCE [LARGE SCALE GENOMIC DNA]</scope>
    <source>
        <strain evidence="6">DSM 15363</strain>
    </source>
</reference>
<evidence type="ECO:0000256" key="1">
    <source>
        <dbReference type="ARBA" id="ARBA00006216"/>
    </source>
</evidence>
<dbReference type="InterPro" id="IPR003439">
    <property type="entry name" value="ABC_transporter-like_ATP-bd"/>
</dbReference>
<gene>
    <name evidence="5" type="ORF">SAMN04489796_101674</name>
</gene>
<accession>A0A1G7XCL5</accession>
<dbReference type="PANTHER" id="PTHR43204">
    <property type="entry name" value="ABC TRANSPORTER I FAMILY MEMBER 6, CHLOROPLASTIC"/>
    <property type="match status" value="1"/>
</dbReference>
<dbReference type="Pfam" id="PF00005">
    <property type="entry name" value="ABC_tran"/>
    <property type="match status" value="1"/>
</dbReference>
<keyword evidence="3 5" id="KW-0067">ATP-binding</keyword>
<dbReference type="GO" id="GO:0016887">
    <property type="term" value="F:ATP hydrolysis activity"/>
    <property type="evidence" value="ECO:0007669"/>
    <property type="project" value="InterPro"/>
</dbReference>
<dbReference type="Gene3D" id="3.40.50.300">
    <property type="entry name" value="P-loop containing nucleotide triphosphate hydrolases"/>
    <property type="match status" value="1"/>
</dbReference>
<dbReference type="InterPro" id="IPR010230">
    <property type="entry name" value="FeS-cluster_ATPase_SufC"/>
</dbReference>
<comment type="similarity">
    <text evidence="1">Belongs to the ABC transporter superfamily. Ycf16 family.</text>
</comment>
<dbReference type="InterPro" id="IPR003593">
    <property type="entry name" value="AAA+_ATPase"/>
</dbReference>
<evidence type="ECO:0000256" key="3">
    <source>
        <dbReference type="ARBA" id="ARBA00022840"/>
    </source>
</evidence>
<evidence type="ECO:0000313" key="5">
    <source>
        <dbReference type="EMBL" id="SDG82025.1"/>
    </source>
</evidence>
<evidence type="ECO:0000313" key="6">
    <source>
        <dbReference type="Proteomes" id="UP000199492"/>
    </source>
</evidence>
<dbReference type="EMBL" id="FNCZ01000001">
    <property type="protein sequence ID" value="SDG82025.1"/>
    <property type="molecule type" value="Genomic_DNA"/>
</dbReference>
<keyword evidence="2" id="KW-0547">Nucleotide-binding</keyword>
<protein>
    <submittedName>
        <fullName evidence="5">Fe-S cluster assembly ATP-binding protein</fullName>
    </submittedName>
</protein>
<dbReference type="Proteomes" id="UP000199492">
    <property type="component" value="Unassembled WGS sequence"/>
</dbReference>
<proteinExistence type="inferred from homology"/>
<dbReference type="InterPro" id="IPR027417">
    <property type="entry name" value="P-loop_NTPase"/>
</dbReference>
<dbReference type="AlphaFoldDB" id="A0A1G7XCL5"/>
<dbReference type="SUPFAM" id="SSF52540">
    <property type="entry name" value="P-loop containing nucleoside triphosphate hydrolases"/>
    <property type="match status" value="1"/>
</dbReference>
<dbReference type="PROSITE" id="PS50893">
    <property type="entry name" value="ABC_TRANSPORTER_2"/>
    <property type="match status" value="1"/>
</dbReference>